<evidence type="ECO:0000256" key="1">
    <source>
        <dbReference type="ARBA" id="ARBA00004389"/>
    </source>
</evidence>
<evidence type="ECO:0000256" key="10">
    <source>
        <dbReference type="ARBA" id="ARBA00022989"/>
    </source>
</evidence>
<dbReference type="InterPro" id="IPR029044">
    <property type="entry name" value="Nucleotide-diphossugar_trans"/>
</dbReference>
<evidence type="ECO:0000256" key="12">
    <source>
        <dbReference type="ARBA" id="ARBA00045097"/>
    </source>
</evidence>
<dbReference type="EC" id="2.4.1.117" evidence="4"/>
<dbReference type="SUPFAM" id="SSF53448">
    <property type="entry name" value="Nucleotide-diphospho-sugar transferases"/>
    <property type="match status" value="1"/>
</dbReference>
<accession>A0A0A9W6U8</accession>
<reference evidence="15" key="1">
    <citation type="journal article" date="2014" name="PLoS ONE">
        <title>Transcriptome-Based Identification of ABC Transporters in the Western Tarnished Plant Bug Lygus hesperus.</title>
        <authorList>
            <person name="Hull J.J."/>
            <person name="Chaney K."/>
            <person name="Geib S.M."/>
            <person name="Fabrick J.A."/>
            <person name="Brent C.S."/>
            <person name="Walsh D."/>
            <person name="Lavine L.C."/>
        </authorList>
    </citation>
    <scope>NUCLEOTIDE SEQUENCE</scope>
</reference>
<keyword evidence="7 13" id="KW-0812">Transmembrane</keyword>
<keyword evidence="5" id="KW-0328">Glycosyltransferase</keyword>
<dbReference type="InterPro" id="IPR001173">
    <property type="entry name" value="Glyco_trans_2-like"/>
</dbReference>
<keyword evidence="6 15" id="KW-0808">Transferase</keyword>
<name>A0A0A9W6U8_LYGHE</name>
<organism evidence="15">
    <name type="scientific">Lygus hesperus</name>
    <name type="common">Western plant bug</name>
    <dbReference type="NCBI Taxonomy" id="30085"/>
    <lineage>
        <taxon>Eukaryota</taxon>
        <taxon>Metazoa</taxon>
        <taxon>Ecdysozoa</taxon>
        <taxon>Arthropoda</taxon>
        <taxon>Hexapoda</taxon>
        <taxon>Insecta</taxon>
        <taxon>Pterygota</taxon>
        <taxon>Neoptera</taxon>
        <taxon>Paraneoptera</taxon>
        <taxon>Hemiptera</taxon>
        <taxon>Heteroptera</taxon>
        <taxon>Panheteroptera</taxon>
        <taxon>Cimicomorpha</taxon>
        <taxon>Miridae</taxon>
        <taxon>Mirini</taxon>
        <taxon>Lygus</taxon>
    </lineage>
</organism>
<keyword evidence="8" id="KW-0256">Endoplasmic reticulum</keyword>
<comment type="catalytic activity">
    <reaction evidence="12">
        <text>a di-trans,poly-cis-dolichyl phosphate + UDP-alpha-D-glucose = a di-trans,poly-cis-dolichyl beta-D-glucosyl phosphate + UDP</text>
        <dbReference type="Rhea" id="RHEA:15401"/>
        <dbReference type="Rhea" id="RHEA-COMP:19498"/>
        <dbReference type="Rhea" id="RHEA-COMP:19502"/>
        <dbReference type="ChEBI" id="CHEBI:57525"/>
        <dbReference type="ChEBI" id="CHEBI:57683"/>
        <dbReference type="ChEBI" id="CHEBI:58223"/>
        <dbReference type="ChEBI" id="CHEBI:58885"/>
        <dbReference type="EC" id="2.4.1.117"/>
    </reaction>
    <physiologicalReaction direction="left-to-right" evidence="12">
        <dbReference type="Rhea" id="RHEA:15402"/>
    </physiologicalReaction>
</comment>
<feature type="non-terminal residue" evidence="15">
    <location>
        <position position="1"/>
    </location>
</feature>
<sequence>CHYCHRDTMITVTQVYIVLSVLLLACIVYITLNIIRFITIDSRSPVGQIILQDHQKFSTSNNFSIVEKESVHLSIIIPAYNEEKRVQVMLLATFHYIQKRSCDPRFTYEIILVDDGSVDNTVQVVLQFAAQHPQLQLFVLQLPQNLGKGGAVQQGVFHASGKYILYVDADNASDINSVDVLENYLIQHHYDICIGSRHHLLKKNMRTGIRALLTKALHTVISTLLLDTISDTQCGLKIFTRQSALHCFGNQRLHGWIFDLELLYLATVLRYRIKETDILWADVKGTKVNILLTPLSILRDIFIIFLLYRTKFWQIFSIDDIRQRLYFNIVTSPTAITLAS</sequence>
<evidence type="ECO:0000256" key="8">
    <source>
        <dbReference type="ARBA" id="ARBA00022824"/>
    </source>
</evidence>
<keyword evidence="11 13" id="KW-0472">Membrane</keyword>
<comment type="similarity">
    <text evidence="3">Belongs to the glycosyltransferase 2 family.</text>
</comment>
<proteinExistence type="inferred from homology"/>
<dbReference type="GO" id="GO:0004581">
    <property type="term" value="F:dolichyl-phosphate beta-glucosyltransferase activity"/>
    <property type="evidence" value="ECO:0007669"/>
    <property type="project" value="UniProtKB-EC"/>
</dbReference>
<evidence type="ECO:0000256" key="9">
    <source>
        <dbReference type="ARBA" id="ARBA00022968"/>
    </source>
</evidence>
<protein>
    <recommendedName>
        <fullName evidence="4">dolichyl-phosphate beta-glucosyltransferase</fullName>
        <ecNumber evidence="4">2.4.1.117</ecNumber>
    </recommendedName>
</protein>
<evidence type="ECO:0000259" key="14">
    <source>
        <dbReference type="Pfam" id="PF00535"/>
    </source>
</evidence>
<dbReference type="InterPro" id="IPR035518">
    <property type="entry name" value="DPG_synthase"/>
</dbReference>
<dbReference type="PANTHER" id="PTHR10859:SF91">
    <property type="entry name" value="DOLICHYL-PHOSPHATE BETA-GLUCOSYLTRANSFERASE"/>
    <property type="match status" value="1"/>
</dbReference>
<feature type="transmembrane region" description="Helical" evidence="13">
    <location>
        <begin position="15"/>
        <end position="35"/>
    </location>
</feature>
<dbReference type="EMBL" id="GBHO01039442">
    <property type="protein sequence ID" value="JAG04162.1"/>
    <property type="molecule type" value="Transcribed_RNA"/>
</dbReference>
<dbReference type="CDD" id="cd04188">
    <property type="entry name" value="DPG_synthase"/>
    <property type="match status" value="1"/>
</dbReference>
<evidence type="ECO:0000256" key="11">
    <source>
        <dbReference type="ARBA" id="ARBA00023136"/>
    </source>
</evidence>
<evidence type="ECO:0000256" key="6">
    <source>
        <dbReference type="ARBA" id="ARBA00022679"/>
    </source>
</evidence>
<evidence type="ECO:0000256" key="13">
    <source>
        <dbReference type="SAM" id="Phobius"/>
    </source>
</evidence>
<gene>
    <name evidence="15" type="primary">ALG5_1</name>
    <name evidence="15" type="ORF">CM83_10332</name>
</gene>
<keyword evidence="10 13" id="KW-1133">Transmembrane helix</keyword>
<evidence type="ECO:0000256" key="3">
    <source>
        <dbReference type="ARBA" id="ARBA00006739"/>
    </source>
</evidence>
<dbReference type="GO" id="GO:0005789">
    <property type="term" value="C:endoplasmic reticulum membrane"/>
    <property type="evidence" value="ECO:0007669"/>
    <property type="project" value="UniProtKB-SubCell"/>
</dbReference>
<dbReference type="Pfam" id="PF00535">
    <property type="entry name" value="Glycos_transf_2"/>
    <property type="match status" value="1"/>
</dbReference>
<evidence type="ECO:0000256" key="2">
    <source>
        <dbReference type="ARBA" id="ARBA00004922"/>
    </source>
</evidence>
<evidence type="ECO:0000256" key="4">
    <source>
        <dbReference type="ARBA" id="ARBA00012583"/>
    </source>
</evidence>
<keyword evidence="9" id="KW-0735">Signal-anchor</keyword>
<feature type="domain" description="Glycosyltransferase 2-like" evidence="14">
    <location>
        <begin position="74"/>
        <end position="204"/>
    </location>
</feature>
<evidence type="ECO:0000256" key="7">
    <source>
        <dbReference type="ARBA" id="ARBA00022692"/>
    </source>
</evidence>
<dbReference type="GO" id="GO:0006487">
    <property type="term" value="P:protein N-linked glycosylation"/>
    <property type="evidence" value="ECO:0007669"/>
    <property type="project" value="TreeGrafter"/>
</dbReference>
<evidence type="ECO:0000256" key="5">
    <source>
        <dbReference type="ARBA" id="ARBA00022676"/>
    </source>
</evidence>
<comment type="subcellular location">
    <subcellularLocation>
        <location evidence="1">Endoplasmic reticulum membrane</location>
        <topology evidence="1">Single-pass membrane protein</topology>
    </subcellularLocation>
</comment>
<evidence type="ECO:0000313" key="15">
    <source>
        <dbReference type="EMBL" id="JAG04162.1"/>
    </source>
</evidence>
<dbReference type="AlphaFoldDB" id="A0A0A9W6U8"/>
<dbReference type="Gene3D" id="3.90.550.10">
    <property type="entry name" value="Spore Coat Polysaccharide Biosynthesis Protein SpsA, Chain A"/>
    <property type="match status" value="1"/>
</dbReference>
<reference evidence="15" key="2">
    <citation type="submission" date="2014-07" db="EMBL/GenBank/DDBJ databases">
        <authorList>
            <person name="Hull J."/>
        </authorList>
    </citation>
    <scope>NUCLEOTIDE SEQUENCE</scope>
</reference>
<comment type="pathway">
    <text evidence="2">Protein modification; protein glycosylation.</text>
</comment>
<dbReference type="PANTHER" id="PTHR10859">
    <property type="entry name" value="GLYCOSYL TRANSFERASE"/>
    <property type="match status" value="1"/>
</dbReference>